<dbReference type="NCBIfam" id="NF006598">
    <property type="entry name" value="PRK09135.1"/>
    <property type="match status" value="1"/>
</dbReference>
<dbReference type="Proteomes" id="UP000190460">
    <property type="component" value="Unassembled WGS sequence"/>
</dbReference>
<gene>
    <name evidence="3" type="ORF">SAMN02745130_02473</name>
</gene>
<accession>A0A1T4X4N6</accession>
<evidence type="ECO:0000256" key="2">
    <source>
        <dbReference type="ARBA" id="ARBA00023002"/>
    </source>
</evidence>
<sequence>MTGAARRIGAMVARTLQREGATVVIHYKDSGDEAKALQAELNAQRQGSCLLLQADLLATAQFPQLISALVEQTGRLDILINNASSFYPTPLGSIQEQQWEDLMGTNLKAPLFLSQAALPYLRQSQGVIINMADVHGLRPLPEFSVYCTAKAGLIMLTQVLARELGPSIRVNGIAPGAILWPERPISEDQRAELLAKTALERMGSPEDIARTVLFLVRDAPYITGQVIAVDGGRLLNH</sequence>
<keyword evidence="2" id="KW-0560">Oxidoreductase</keyword>
<dbReference type="InterPro" id="IPR002347">
    <property type="entry name" value="SDR_fam"/>
</dbReference>
<evidence type="ECO:0000313" key="4">
    <source>
        <dbReference type="Proteomes" id="UP000190460"/>
    </source>
</evidence>
<comment type="similarity">
    <text evidence="1">Belongs to the short-chain dehydrogenases/reductases (SDR) family.</text>
</comment>
<evidence type="ECO:0000256" key="1">
    <source>
        <dbReference type="ARBA" id="ARBA00006484"/>
    </source>
</evidence>
<keyword evidence="4" id="KW-1185">Reference proteome</keyword>
<dbReference type="STRING" id="92487.SAMN02745130_02473"/>
<dbReference type="PRINTS" id="PR00081">
    <property type="entry name" value="GDHRDH"/>
</dbReference>
<organism evidence="3 4">
    <name type="scientific">Thiothrix eikelboomii</name>
    <dbReference type="NCBI Taxonomy" id="92487"/>
    <lineage>
        <taxon>Bacteria</taxon>
        <taxon>Pseudomonadati</taxon>
        <taxon>Pseudomonadota</taxon>
        <taxon>Gammaproteobacteria</taxon>
        <taxon>Thiotrichales</taxon>
        <taxon>Thiotrichaceae</taxon>
        <taxon>Thiothrix</taxon>
    </lineage>
</organism>
<dbReference type="AlphaFoldDB" id="A0A1T4X4N6"/>
<protein>
    <submittedName>
        <fullName evidence="3">Pteridine reductase</fullName>
    </submittedName>
</protein>
<dbReference type="Gene3D" id="3.40.50.720">
    <property type="entry name" value="NAD(P)-binding Rossmann-like Domain"/>
    <property type="match status" value="1"/>
</dbReference>
<dbReference type="PRINTS" id="PR00080">
    <property type="entry name" value="SDRFAMILY"/>
</dbReference>
<dbReference type="PANTHER" id="PTHR43639">
    <property type="entry name" value="OXIDOREDUCTASE, SHORT-CHAIN DEHYDROGENASE/REDUCTASE FAMILY (AFU_ORTHOLOGUE AFUA_5G02870)"/>
    <property type="match status" value="1"/>
</dbReference>
<dbReference type="FunFam" id="3.40.50.720:FF:000084">
    <property type="entry name" value="Short-chain dehydrogenase reductase"/>
    <property type="match status" value="1"/>
</dbReference>
<dbReference type="EMBL" id="FUYB01000012">
    <property type="protein sequence ID" value="SKA84015.1"/>
    <property type="molecule type" value="Genomic_DNA"/>
</dbReference>
<reference evidence="3 4" key="1">
    <citation type="submission" date="2017-02" db="EMBL/GenBank/DDBJ databases">
        <authorList>
            <person name="Peterson S.W."/>
        </authorList>
    </citation>
    <scope>NUCLEOTIDE SEQUENCE [LARGE SCALE GENOMIC DNA]</scope>
    <source>
        <strain evidence="3 4">ATCC 49788</strain>
    </source>
</reference>
<proteinExistence type="inferred from homology"/>
<name>A0A1T4X4N6_9GAMM</name>
<dbReference type="GO" id="GO:0016491">
    <property type="term" value="F:oxidoreductase activity"/>
    <property type="evidence" value="ECO:0007669"/>
    <property type="project" value="UniProtKB-KW"/>
</dbReference>
<dbReference type="SUPFAM" id="SSF51735">
    <property type="entry name" value="NAD(P)-binding Rossmann-fold domains"/>
    <property type="match status" value="1"/>
</dbReference>
<dbReference type="Pfam" id="PF13561">
    <property type="entry name" value="adh_short_C2"/>
    <property type="match status" value="1"/>
</dbReference>
<evidence type="ECO:0000313" key="3">
    <source>
        <dbReference type="EMBL" id="SKA84015.1"/>
    </source>
</evidence>
<dbReference type="InterPro" id="IPR020904">
    <property type="entry name" value="Sc_DH/Rdtase_CS"/>
</dbReference>
<dbReference type="PANTHER" id="PTHR43639:SF1">
    <property type="entry name" value="SHORT-CHAIN DEHYDROGENASE_REDUCTASE FAMILY PROTEIN"/>
    <property type="match status" value="1"/>
</dbReference>
<dbReference type="InterPro" id="IPR036291">
    <property type="entry name" value="NAD(P)-bd_dom_sf"/>
</dbReference>
<dbReference type="PROSITE" id="PS00061">
    <property type="entry name" value="ADH_SHORT"/>
    <property type="match status" value="1"/>
</dbReference>